<dbReference type="Gene3D" id="3.10.260.20">
    <property type="entry name" value="Ski"/>
    <property type="match status" value="1"/>
</dbReference>
<gene>
    <name evidence="4" type="ORF">FBUS_00828</name>
</gene>
<dbReference type="InterPro" id="IPR010919">
    <property type="entry name" value="SAND-like_dom_sf"/>
</dbReference>
<dbReference type="Pfam" id="PF02437">
    <property type="entry name" value="Ski_Sno_DHD"/>
    <property type="match status" value="1"/>
</dbReference>
<dbReference type="SUPFAM" id="SSF63763">
    <property type="entry name" value="SAND domain-like"/>
    <property type="match status" value="1"/>
</dbReference>
<proteinExistence type="inferred from homology"/>
<dbReference type="InterPro" id="IPR037000">
    <property type="entry name" value="Ski_DNA-bd_sf"/>
</dbReference>
<keyword evidence="5" id="KW-1185">Reference proteome</keyword>
<dbReference type="PANTHER" id="PTHR10005">
    <property type="entry name" value="SKI ONCOGENE-RELATED"/>
    <property type="match status" value="1"/>
</dbReference>
<comment type="caution">
    <text evidence="4">The sequence shown here is derived from an EMBL/GenBank/DDBJ whole genome shotgun (WGS) entry which is preliminary data.</text>
</comment>
<dbReference type="Gene3D" id="3.10.390.10">
    <property type="entry name" value="SAND domain-like"/>
    <property type="match status" value="1"/>
</dbReference>
<dbReference type="GO" id="GO:0005634">
    <property type="term" value="C:nucleus"/>
    <property type="evidence" value="ECO:0007669"/>
    <property type="project" value="TreeGrafter"/>
</dbReference>
<dbReference type="InterPro" id="IPR023216">
    <property type="entry name" value="Tscrpt_reg_SKI_SnoN"/>
</dbReference>
<dbReference type="AlphaFoldDB" id="A0A8E0RNB6"/>
<dbReference type="Pfam" id="PF08782">
    <property type="entry name" value="c-SKI_SMAD_bind"/>
    <property type="match status" value="1"/>
</dbReference>
<feature type="compositionally biased region" description="Polar residues" evidence="2">
    <location>
        <begin position="296"/>
        <end position="318"/>
    </location>
</feature>
<dbReference type="InterPro" id="IPR003380">
    <property type="entry name" value="SKI/SNO/DAC"/>
</dbReference>
<feature type="compositionally biased region" description="Polar residues" evidence="2">
    <location>
        <begin position="501"/>
        <end position="529"/>
    </location>
</feature>
<dbReference type="InterPro" id="IPR009061">
    <property type="entry name" value="DNA-bd_dom_put_sf"/>
</dbReference>
<dbReference type="Proteomes" id="UP000728185">
    <property type="component" value="Unassembled WGS sequence"/>
</dbReference>
<dbReference type="OrthoDB" id="3938623at2759"/>
<comment type="similarity">
    <text evidence="1">Belongs to the SKI family.</text>
</comment>
<reference evidence="4" key="1">
    <citation type="submission" date="2019-05" db="EMBL/GenBank/DDBJ databases">
        <title>Annotation for the trematode Fasciolopsis buski.</title>
        <authorList>
            <person name="Choi Y.-J."/>
        </authorList>
    </citation>
    <scope>NUCLEOTIDE SEQUENCE</scope>
    <source>
        <strain evidence="4">HT</strain>
        <tissue evidence="4">Whole worm</tissue>
    </source>
</reference>
<dbReference type="GO" id="GO:0005667">
    <property type="term" value="C:transcription regulator complex"/>
    <property type="evidence" value="ECO:0007669"/>
    <property type="project" value="TreeGrafter"/>
</dbReference>
<name>A0A8E0RNB6_9TREM</name>
<dbReference type="SMART" id="SM01046">
    <property type="entry name" value="c-SKI_SMAD_bind"/>
    <property type="match status" value="1"/>
</dbReference>
<dbReference type="GO" id="GO:0000981">
    <property type="term" value="F:DNA-binding transcription factor activity, RNA polymerase II-specific"/>
    <property type="evidence" value="ECO:0007669"/>
    <property type="project" value="TreeGrafter"/>
</dbReference>
<organism evidence="4 5">
    <name type="scientific">Fasciolopsis buskii</name>
    <dbReference type="NCBI Taxonomy" id="27845"/>
    <lineage>
        <taxon>Eukaryota</taxon>
        <taxon>Metazoa</taxon>
        <taxon>Spiralia</taxon>
        <taxon>Lophotrochozoa</taxon>
        <taxon>Platyhelminthes</taxon>
        <taxon>Trematoda</taxon>
        <taxon>Digenea</taxon>
        <taxon>Plagiorchiida</taxon>
        <taxon>Echinostomata</taxon>
        <taxon>Echinostomatoidea</taxon>
        <taxon>Fasciolidae</taxon>
        <taxon>Fasciolopsis</taxon>
    </lineage>
</organism>
<dbReference type="EMBL" id="LUCM01008331">
    <property type="protein sequence ID" value="KAA0188579.1"/>
    <property type="molecule type" value="Genomic_DNA"/>
</dbReference>
<evidence type="ECO:0000256" key="2">
    <source>
        <dbReference type="SAM" id="MobiDB-lite"/>
    </source>
</evidence>
<accession>A0A8E0RNB6</accession>
<dbReference type="GO" id="GO:0030514">
    <property type="term" value="P:negative regulation of BMP signaling pathway"/>
    <property type="evidence" value="ECO:0007669"/>
    <property type="project" value="TreeGrafter"/>
</dbReference>
<dbReference type="GO" id="GO:0046332">
    <property type="term" value="F:SMAD binding"/>
    <property type="evidence" value="ECO:0007669"/>
    <property type="project" value="InterPro"/>
</dbReference>
<dbReference type="PANTHER" id="PTHR10005:SF26">
    <property type="entry name" value="CORL"/>
    <property type="match status" value="1"/>
</dbReference>
<feature type="region of interest" description="Disordered" evidence="2">
    <location>
        <begin position="289"/>
        <end position="320"/>
    </location>
</feature>
<evidence type="ECO:0000313" key="5">
    <source>
        <dbReference type="Proteomes" id="UP000728185"/>
    </source>
</evidence>
<evidence type="ECO:0000259" key="3">
    <source>
        <dbReference type="SMART" id="SM01046"/>
    </source>
</evidence>
<protein>
    <submittedName>
        <fullName evidence="4">SKI family transcriptional corepressor 1</fullName>
    </submittedName>
</protein>
<feature type="region of interest" description="Disordered" evidence="2">
    <location>
        <begin position="489"/>
        <end position="529"/>
    </location>
</feature>
<feature type="domain" description="c-SKI SMAD4-binding" evidence="3">
    <location>
        <begin position="190"/>
        <end position="288"/>
    </location>
</feature>
<dbReference type="SUPFAM" id="SSF46955">
    <property type="entry name" value="Putative DNA-binding domain"/>
    <property type="match status" value="1"/>
</dbReference>
<dbReference type="GO" id="GO:0000122">
    <property type="term" value="P:negative regulation of transcription by RNA polymerase II"/>
    <property type="evidence" value="ECO:0007669"/>
    <property type="project" value="TreeGrafter"/>
</dbReference>
<dbReference type="GO" id="GO:0005737">
    <property type="term" value="C:cytoplasm"/>
    <property type="evidence" value="ECO:0007669"/>
    <property type="project" value="TreeGrafter"/>
</dbReference>
<sequence>MNDIIGKNRIHGCSEDGSYGQSCEAPLDFSMTTAKACSGFAPVTMNQSTIRVKGERRRCSLSASPVIRTTTNTDEFRLQSDVTSQLIYHVIVRGESLVCLEIAGIQRLCLAQISSTLLKNFSYNEIHNRRVALGITCVQCSPAQLELLREAGAMPASSRRCGTITRREAERLVKSFLDEPEHPKLPEGFSFDVIHHCGWGCKGQFVPSRYSSSRAKCVRCNICQVYFSPNKFVFHSHSPQSAGIPSNPEYRHPDAANFNAWRRHLFLAQTNPSVDLVYAWEDVKAMFNGGNRKRGSNPSIRSTSQSASSEERPNSTGPSFIVEEDYEQTLGSVTKSHDDTINCNPVKRLELDMTLPAVVHSKRKRPLMMGTCLDRARDKDPGKQTLSNQCPTGFTVHQMLSHVDESNSKRLSFSANHDISSNDAESNLTSLWDSQYFNALNPSLRECFPVTSSICSNTQSAPIRPISQRPRRWFQMGIDSLISSNPQEYASYTERAKENSQNRAGSPHSSHARITSMTPSTLTPISDRTTDSSFPINLLTETMDSETPSFLHPWTVLFAHRFWQSTRTSFPINAPP</sequence>
<evidence type="ECO:0000313" key="4">
    <source>
        <dbReference type="EMBL" id="KAA0188579.1"/>
    </source>
</evidence>
<dbReference type="GO" id="GO:0000978">
    <property type="term" value="F:RNA polymerase II cis-regulatory region sequence-specific DNA binding"/>
    <property type="evidence" value="ECO:0007669"/>
    <property type="project" value="TreeGrafter"/>
</dbReference>
<dbReference type="InterPro" id="IPR014890">
    <property type="entry name" value="c-SKI_SMAD4-bd_dom"/>
</dbReference>
<evidence type="ECO:0000256" key="1">
    <source>
        <dbReference type="ARBA" id="ARBA00009513"/>
    </source>
</evidence>